<evidence type="ECO:0008006" key="4">
    <source>
        <dbReference type="Google" id="ProtNLM"/>
    </source>
</evidence>
<organism evidence="2 3">
    <name type="scientific">Arachis hypogaea</name>
    <name type="common">Peanut</name>
    <dbReference type="NCBI Taxonomy" id="3818"/>
    <lineage>
        <taxon>Eukaryota</taxon>
        <taxon>Viridiplantae</taxon>
        <taxon>Streptophyta</taxon>
        <taxon>Embryophyta</taxon>
        <taxon>Tracheophyta</taxon>
        <taxon>Spermatophyta</taxon>
        <taxon>Magnoliopsida</taxon>
        <taxon>eudicotyledons</taxon>
        <taxon>Gunneridae</taxon>
        <taxon>Pentapetalae</taxon>
        <taxon>rosids</taxon>
        <taxon>fabids</taxon>
        <taxon>Fabales</taxon>
        <taxon>Fabaceae</taxon>
        <taxon>Papilionoideae</taxon>
        <taxon>50 kb inversion clade</taxon>
        <taxon>dalbergioids sensu lato</taxon>
        <taxon>Dalbergieae</taxon>
        <taxon>Pterocarpus clade</taxon>
        <taxon>Arachis</taxon>
    </lineage>
</organism>
<protein>
    <recommendedName>
        <fullName evidence="4">Organ-specific protein S2</fullName>
    </recommendedName>
</protein>
<feature type="signal peptide" evidence="1">
    <location>
        <begin position="1"/>
        <end position="22"/>
    </location>
</feature>
<evidence type="ECO:0000256" key="1">
    <source>
        <dbReference type="SAM" id="SignalP"/>
    </source>
</evidence>
<keyword evidence="1" id="KW-0732">Signal</keyword>
<dbReference type="Pfam" id="PF10950">
    <property type="entry name" value="Organ_specific"/>
    <property type="match status" value="1"/>
</dbReference>
<evidence type="ECO:0000313" key="3">
    <source>
        <dbReference type="Proteomes" id="UP000289738"/>
    </source>
</evidence>
<keyword evidence="3" id="KW-1185">Reference proteome</keyword>
<sequence length="133" mass="15300">MPKPSLLFSLLFLFLFVASVESRKDPAGMVEGFQSLLQVKTENKPNTQEEKVIIEKKVILEDFKRRPSITAYNNDNIDSKLKNIKFEPRPSATAYNNDNIDFKLKNSEFEPNPNAIAFNKEFEPIPSLTKYND</sequence>
<comment type="caution">
    <text evidence="2">The sequence shown here is derived from an EMBL/GenBank/DDBJ whole genome shotgun (WGS) entry which is preliminary data.</text>
</comment>
<dbReference type="PANTHER" id="PTHR33731">
    <property type="entry name" value="PROTEIN, PUTATIVE-RELATED"/>
    <property type="match status" value="1"/>
</dbReference>
<evidence type="ECO:0000313" key="2">
    <source>
        <dbReference type="EMBL" id="RYR22827.1"/>
    </source>
</evidence>
<proteinExistence type="predicted"/>
<dbReference type="OrthoDB" id="1734141at2759"/>
<accession>A0A445A8Q5</accession>
<feature type="chain" id="PRO_5019211875" description="Organ-specific protein S2" evidence="1">
    <location>
        <begin position="23"/>
        <end position="133"/>
    </location>
</feature>
<reference evidence="2 3" key="1">
    <citation type="submission" date="2019-01" db="EMBL/GenBank/DDBJ databases">
        <title>Sequencing of cultivated peanut Arachis hypogaea provides insights into genome evolution and oil improvement.</title>
        <authorList>
            <person name="Chen X."/>
        </authorList>
    </citation>
    <scope>NUCLEOTIDE SEQUENCE [LARGE SCALE GENOMIC DNA]</scope>
    <source>
        <strain evidence="3">cv. Fuhuasheng</strain>
        <tissue evidence="2">Leaves</tissue>
    </source>
</reference>
<dbReference type="Proteomes" id="UP000289738">
    <property type="component" value="Chromosome B03"/>
</dbReference>
<dbReference type="EMBL" id="SDMP01000013">
    <property type="protein sequence ID" value="RYR22827.1"/>
    <property type="molecule type" value="Genomic_DNA"/>
</dbReference>
<name>A0A445A8Q5_ARAHY</name>
<dbReference type="Gramene" id="arahy.Tifrunner.gnm2.ann2.Ah13g083000.1">
    <property type="protein sequence ID" value="arahy.Tifrunner.gnm2.ann2.Ah13g083000.1-CDS"/>
    <property type="gene ID" value="arahy.Tifrunner.gnm2.ann2.Ah13g083000"/>
</dbReference>
<dbReference type="AlphaFoldDB" id="A0A445A8Q5"/>
<dbReference type="PANTHER" id="PTHR33731:SF2">
    <property type="entry name" value="ORGAN-SPECIFIC PROTEIN S2-LIKE"/>
    <property type="match status" value="1"/>
</dbReference>
<gene>
    <name evidence="2" type="ORF">Ahy_B03g068121</name>
</gene>
<dbReference type="InterPro" id="IPR024489">
    <property type="entry name" value="Organ_specific_prot"/>
</dbReference>